<dbReference type="InterPro" id="IPR001875">
    <property type="entry name" value="DED_dom"/>
</dbReference>
<feature type="domain" description="DED" evidence="3">
    <location>
        <begin position="6"/>
        <end position="85"/>
    </location>
</feature>
<feature type="compositionally biased region" description="Basic and acidic residues" evidence="2">
    <location>
        <begin position="82"/>
        <end position="95"/>
    </location>
</feature>
<protein>
    <submittedName>
        <fullName evidence="6">Uncharacterized protein LOC109467341</fullName>
    </submittedName>
</protein>
<dbReference type="PANTHER" id="PTHR48169:SF7">
    <property type="entry name" value="CASPASE 10"/>
    <property type="match status" value="1"/>
</dbReference>
<dbReference type="Gene3D" id="3.40.50.10140">
    <property type="entry name" value="Toll/interleukin-1 receptor homology (TIR) domain"/>
    <property type="match status" value="1"/>
</dbReference>
<dbReference type="Pfam" id="PF08357">
    <property type="entry name" value="SEFIR"/>
    <property type="match status" value="1"/>
</dbReference>
<feature type="region of interest" description="Disordered" evidence="2">
    <location>
        <begin position="82"/>
        <end position="114"/>
    </location>
</feature>
<name>A0A6P4YFU6_BRABE</name>
<dbReference type="GO" id="GO:0006915">
    <property type="term" value="P:apoptotic process"/>
    <property type="evidence" value="ECO:0007669"/>
    <property type="project" value="UniProtKB-KW"/>
</dbReference>
<dbReference type="Pfam" id="PF01335">
    <property type="entry name" value="DED"/>
    <property type="match status" value="1"/>
</dbReference>
<dbReference type="OrthoDB" id="10304586at2759"/>
<dbReference type="InterPro" id="IPR011029">
    <property type="entry name" value="DEATH-like_dom_sf"/>
</dbReference>
<evidence type="ECO:0000256" key="1">
    <source>
        <dbReference type="ARBA" id="ARBA00022703"/>
    </source>
</evidence>
<dbReference type="PANTHER" id="PTHR48169">
    <property type="entry name" value="DED DOMAIN-CONTAINING PROTEIN"/>
    <property type="match status" value="1"/>
</dbReference>
<dbReference type="InterPro" id="IPR035897">
    <property type="entry name" value="Toll_tir_struct_dom_sf"/>
</dbReference>
<organism evidence="5 6">
    <name type="scientific">Branchiostoma belcheri</name>
    <name type="common">Amphioxus</name>
    <dbReference type="NCBI Taxonomy" id="7741"/>
    <lineage>
        <taxon>Eukaryota</taxon>
        <taxon>Metazoa</taxon>
        <taxon>Chordata</taxon>
        <taxon>Cephalochordata</taxon>
        <taxon>Leptocardii</taxon>
        <taxon>Amphioxiformes</taxon>
        <taxon>Branchiostomatidae</taxon>
        <taxon>Branchiostoma</taxon>
    </lineage>
</organism>
<gene>
    <name evidence="6" type="primary">LOC109467341</name>
</gene>
<dbReference type="PROSITE" id="PS50168">
    <property type="entry name" value="DED"/>
    <property type="match status" value="1"/>
</dbReference>
<evidence type="ECO:0000259" key="3">
    <source>
        <dbReference type="PROSITE" id="PS50168"/>
    </source>
</evidence>
<dbReference type="InterPro" id="IPR013568">
    <property type="entry name" value="SEFIR_dom"/>
</dbReference>
<dbReference type="Proteomes" id="UP000515135">
    <property type="component" value="Unplaced"/>
</dbReference>
<evidence type="ECO:0000313" key="5">
    <source>
        <dbReference type="Proteomes" id="UP000515135"/>
    </source>
</evidence>
<evidence type="ECO:0000313" key="6">
    <source>
        <dbReference type="RefSeq" id="XP_019620844.1"/>
    </source>
</evidence>
<keyword evidence="5" id="KW-1185">Reference proteome</keyword>
<dbReference type="KEGG" id="bbel:109467341"/>
<dbReference type="SMART" id="SM00031">
    <property type="entry name" value="DED"/>
    <property type="match status" value="1"/>
</dbReference>
<sequence>MALLSPRNVLYHKISENLTREEVRSLRSLVTLDGHLPRGKIQDASAQDIFIMLEQKLILSKGNLGFLVDILTQLSHRRLADEVREVERKERRELEGNSDTPRPGPSGTKVQTTQATRPRPVFISYCSDPYIDKKRTKEDIKKHVKLQKDRVKALSDELRRNGVESMLDQYEDHSPPAFWTKWTEEQIEKSDYVLMVCTPNYLECIRGRRNEETTTESGARFQGMLFYSQLADSKSHGKFLPVFFDNVDRSLVPTCLKGAHFYGPLGESPKYGQEKFDQLLCKIVGRIPKHKIPPPIGKVPTKFKSRKKET</sequence>
<dbReference type="PROSITE" id="PS51534">
    <property type="entry name" value="SEFIR"/>
    <property type="match status" value="1"/>
</dbReference>
<proteinExistence type="predicted"/>
<dbReference type="SUPFAM" id="SSF52200">
    <property type="entry name" value="Toll/Interleukin receptor TIR domain"/>
    <property type="match status" value="1"/>
</dbReference>
<accession>A0A6P4YFU6</accession>
<dbReference type="GO" id="GO:0042981">
    <property type="term" value="P:regulation of apoptotic process"/>
    <property type="evidence" value="ECO:0007669"/>
    <property type="project" value="InterPro"/>
</dbReference>
<dbReference type="Gene3D" id="1.10.533.10">
    <property type="entry name" value="Death Domain, Fas"/>
    <property type="match status" value="1"/>
</dbReference>
<dbReference type="RefSeq" id="XP_019620844.1">
    <property type="nucleotide sequence ID" value="XM_019765285.1"/>
</dbReference>
<evidence type="ECO:0000259" key="4">
    <source>
        <dbReference type="PROSITE" id="PS51534"/>
    </source>
</evidence>
<reference evidence="6" key="1">
    <citation type="submission" date="2025-08" db="UniProtKB">
        <authorList>
            <consortium name="RefSeq"/>
        </authorList>
    </citation>
    <scope>IDENTIFICATION</scope>
    <source>
        <tissue evidence="6">Gonad</tissue>
    </source>
</reference>
<dbReference type="GeneID" id="109467341"/>
<keyword evidence="1" id="KW-0053">Apoptosis</keyword>
<evidence type="ECO:0000256" key="2">
    <source>
        <dbReference type="SAM" id="MobiDB-lite"/>
    </source>
</evidence>
<dbReference type="CDD" id="cd00045">
    <property type="entry name" value="DED"/>
    <property type="match status" value="1"/>
</dbReference>
<feature type="domain" description="SEFIR" evidence="4">
    <location>
        <begin position="118"/>
        <end position="273"/>
    </location>
</feature>
<dbReference type="SUPFAM" id="SSF47986">
    <property type="entry name" value="DEATH domain"/>
    <property type="match status" value="1"/>
</dbReference>
<dbReference type="AlphaFoldDB" id="A0A6P4YFU6"/>